<evidence type="ECO:0000313" key="1">
    <source>
        <dbReference type="EMBL" id="KAJ1948892.1"/>
    </source>
</evidence>
<name>A0ACC1JE21_9FUNG</name>
<comment type="caution">
    <text evidence="1">The sequence shown here is derived from an EMBL/GenBank/DDBJ whole genome shotgun (WGS) entry which is preliminary data.</text>
</comment>
<evidence type="ECO:0000313" key="2">
    <source>
        <dbReference type="Proteomes" id="UP001150603"/>
    </source>
</evidence>
<accession>A0ACC1JE21</accession>
<organism evidence="1 2">
    <name type="scientific">Linderina macrospora</name>
    <dbReference type="NCBI Taxonomy" id="4868"/>
    <lineage>
        <taxon>Eukaryota</taxon>
        <taxon>Fungi</taxon>
        <taxon>Fungi incertae sedis</taxon>
        <taxon>Zoopagomycota</taxon>
        <taxon>Kickxellomycotina</taxon>
        <taxon>Kickxellomycetes</taxon>
        <taxon>Kickxellales</taxon>
        <taxon>Kickxellaceae</taxon>
        <taxon>Linderina</taxon>
    </lineage>
</organism>
<keyword evidence="2" id="KW-1185">Reference proteome</keyword>
<gene>
    <name evidence="1" type="ORF">FBU59_001387</name>
</gene>
<protein>
    <submittedName>
        <fullName evidence="1">Uncharacterized protein</fullName>
    </submittedName>
</protein>
<dbReference type="Proteomes" id="UP001150603">
    <property type="component" value="Unassembled WGS sequence"/>
</dbReference>
<proteinExistence type="predicted"/>
<reference evidence="1" key="1">
    <citation type="submission" date="2022-07" db="EMBL/GenBank/DDBJ databases">
        <title>Phylogenomic reconstructions and comparative analyses of Kickxellomycotina fungi.</title>
        <authorList>
            <person name="Reynolds N.K."/>
            <person name="Stajich J.E."/>
            <person name="Barry K."/>
            <person name="Grigoriev I.V."/>
            <person name="Crous P."/>
            <person name="Smith M.E."/>
        </authorList>
    </citation>
    <scope>NUCLEOTIDE SEQUENCE</scope>
    <source>
        <strain evidence="1">NRRL 5244</strain>
    </source>
</reference>
<dbReference type="EMBL" id="JANBPW010000598">
    <property type="protein sequence ID" value="KAJ1948892.1"/>
    <property type="molecule type" value="Genomic_DNA"/>
</dbReference>
<sequence length="768" mass="81054">MWLDAVRDTAVIGVKPRDILDELDSLSQFTNTSAGKIAPDVGLGLSLGLESTYLGLVSKSLNTWYRYHLPLFLRSLSMLLSPETSGSGSHKVVSVLKSGHDELLGHLQNTLPVRIPSALDLQMPSQSSVLLLGFVLQEISRLSGLSLSNAFAKHLPNGHVGDPLIQPIINRLVTGALDIGGSDQSGQGDSESERIASLVQAGIPVFGPTSLTSNVGMKWASDIRLLSSLLSALCALLQQSGDLGFASLFAATATAGETARGSWLVDEIWKQAVAIPLRPLLASTSSSGKDQLSSFSRGDLNPVVKQQLDNCQMRVDVAVKALAVAQSLLDCLRAAREPINGQISGLSRWFFCGSTAVNSDSLIGSLGMTGFGNTVLADMFGVWKFARSQIVESNNGTEGDVGSITVLASQSLAVITEIIAEAVYSVTSDSVESQRSLVSLWLNLWQESVFVAGTPQTAFPSLHGFVSRVMDSHAATTQSYVDDILTGGSIDDDQGNSRTVQVVTAAVNRALLELLDSDEVSLATRSLALTAKLLAHDPSEPGHLVVAGDVATKFVSVFIAHLSDDTLLSAVLDVPGYMASPSKSTFAGFPAVLSLMPMLAKNAIPQLAAVVARNLPIPKADSSSVIDKSLGALVMFAATEYAEPRISESVLSTVLMLLLSMLPDNCSRLSTTEVKITESILSLAAASPTTFKSILLKLNASQPLAKRRLEAAIRSRAERGHDSDDDQEQVTATSSGEVSGRQTPMVSAGGGDKNVPGRIALKSDFAGF</sequence>